<gene>
    <name evidence="12" type="ORF">PVAND_002018</name>
</gene>
<sequence>MHNYFDRINNVTSFFVTITFLIILTLMSSTIVFPKDLDEEPILYSNTNMTKKIATFTVVYFDLEADFEALFNWNVKQLFIYVFAEFQKSNGVHVNMMIWDRILRRGSTDNWVNLKNVPAKYYLNDLKYLCSSNLTLSVHWISIPTAGVFYPYNHKESRITFPLPNDKTCSA</sequence>
<dbReference type="OrthoDB" id="10261524at2759"/>
<dbReference type="AlphaFoldDB" id="A0A9J6BPQ4"/>
<evidence type="ECO:0000256" key="3">
    <source>
        <dbReference type="ARBA" id="ARBA00022692"/>
    </source>
</evidence>
<comment type="similarity">
    <text evidence="2 10">Belongs to the SPCS3 family.</text>
</comment>
<evidence type="ECO:0000256" key="8">
    <source>
        <dbReference type="ARBA" id="ARBA00029556"/>
    </source>
</evidence>
<dbReference type="EMBL" id="JADBJN010000003">
    <property type="protein sequence ID" value="KAG5671844.1"/>
    <property type="molecule type" value="Genomic_DNA"/>
</dbReference>
<dbReference type="PANTHER" id="PTHR12804:SF0">
    <property type="entry name" value="SIGNAL PEPTIDASE COMPLEX SUBUNIT 3"/>
    <property type="match status" value="1"/>
</dbReference>
<protein>
    <recommendedName>
        <fullName evidence="8 10">Signal peptidase complex subunit 3</fullName>
    </recommendedName>
</protein>
<name>A0A9J6BPQ4_POLVA</name>
<evidence type="ECO:0000256" key="4">
    <source>
        <dbReference type="ARBA" id="ARBA00022824"/>
    </source>
</evidence>
<comment type="subcellular location">
    <subcellularLocation>
        <location evidence="1">Endoplasmic reticulum membrane</location>
        <topology evidence="1">Single-pass type II membrane protein</topology>
    </subcellularLocation>
</comment>
<evidence type="ECO:0000256" key="5">
    <source>
        <dbReference type="ARBA" id="ARBA00022968"/>
    </source>
</evidence>
<evidence type="ECO:0000256" key="6">
    <source>
        <dbReference type="ARBA" id="ARBA00022989"/>
    </source>
</evidence>
<dbReference type="Proteomes" id="UP001107558">
    <property type="component" value="Chromosome 3"/>
</dbReference>
<proteinExistence type="inferred from homology"/>
<evidence type="ECO:0000256" key="9">
    <source>
        <dbReference type="ARBA" id="ARBA00046080"/>
    </source>
</evidence>
<dbReference type="InterPro" id="IPR007653">
    <property type="entry name" value="SPC3"/>
</dbReference>
<dbReference type="GO" id="GO:0006465">
    <property type="term" value="P:signal peptide processing"/>
    <property type="evidence" value="ECO:0007669"/>
    <property type="project" value="UniProtKB-UniRule"/>
</dbReference>
<dbReference type="PANTHER" id="PTHR12804">
    <property type="entry name" value="MICROSOMAL SIGNAL PEPTIDASE 23 KD SUBUNIT SPC22/23"/>
    <property type="match status" value="1"/>
</dbReference>
<evidence type="ECO:0000256" key="2">
    <source>
        <dbReference type="ARBA" id="ARBA00009289"/>
    </source>
</evidence>
<accession>A0A9J6BPQ4</accession>
<dbReference type="PIRSF" id="PIRSF016089">
    <property type="entry name" value="SPC22"/>
    <property type="match status" value="1"/>
</dbReference>
<keyword evidence="5" id="KW-0735">Signal-anchor</keyword>
<keyword evidence="7 10" id="KW-0472">Membrane</keyword>
<comment type="caution">
    <text evidence="12">The sequence shown here is derived from an EMBL/GenBank/DDBJ whole genome shotgun (WGS) entry which is preliminary data.</text>
</comment>
<evidence type="ECO:0000313" key="12">
    <source>
        <dbReference type="EMBL" id="KAG5671844.1"/>
    </source>
</evidence>
<dbReference type="GO" id="GO:0045047">
    <property type="term" value="P:protein targeting to ER"/>
    <property type="evidence" value="ECO:0007669"/>
    <property type="project" value="TreeGrafter"/>
</dbReference>
<evidence type="ECO:0000256" key="10">
    <source>
        <dbReference type="PIRNR" id="PIRNR016089"/>
    </source>
</evidence>
<dbReference type="GO" id="GO:0005787">
    <property type="term" value="C:signal peptidase complex"/>
    <property type="evidence" value="ECO:0007669"/>
    <property type="project" value="UniProtKB-UniRule"/>
</dbReference>
<evidence type="ECO:0000256" key="11">
    <source>
        <dbReference type="SAM" id="Phobius"/>
    </source>
</evidence>
<evidence type="ECO:0000256" key="7">
    <source>
        <dbReference type="ARBA" id="ARBA00023136"/>
    </source>
</evidence>
<reference evidence="12" key="1">
    <citation type="submission" date="2021-03" db="EMBL/GenBank/DDBJ databases">
        <title>Chromosome level genome of the anhydrobiotic midge Polypedilum vanderplanki.</title>
        <authorList>
            <person name="Yoshida Y."/>
            <person name="Kikawada T."/>
            <person name="Gusev O."/>
        </authorList>
    </citation>
    <scope>NUCLEOTIDE SEQUENCE</scope>
    <source>
        <strain evidence="12">NIAS01</strain>
        <tissue evidence="12">Whole body or cell culture</tissue>
    </source>
</reference>
<feature type="transmembrane region" description="Helical" evidence="11">
    <location>
        <begin position="12"/>
        <end position="33"/>
    </location>
</feature>
<organism evidence="12 13">
    <name type="scientific">Polypedilum vanderplanki</name>
    <name type="common">Sleeping chironomid midge</name>
    <dbReference type="NCBI Taxonomy" id="319348"/>
    <lineage>
        <taxon>Eukaryota</taxon>
        <taxon>Metazoa</taxon>
        <taxon>Ecdysozoa</taxon>
        <taxon>Arthropoda</taxon>
        <taxon>Hexapoda</taxon>
        <taxon>Insecta</taxon>
        <taxon>Pterygota</taxon>
        <taxon>Neoptera</taxon>
        <taxon>Endopterygota</taxon>
        <taxon>Diptera</taxon>
        <taxon>Nematocera</taxon>
        <taxon>Chironomoidea</taxon>
        <taxon>Chironomidae</taxon>
        <taxon>Chironominae</taxon>
        <taxon>Polypedilum</taxon>
        <taxon>Polypedilum</taxon>
    </lineage>
</organism>
<dbReference type="Pfam" id="PF04573">
    <property type="entry name" value="SPC22"/>
    <property type="match status" value="1"/>
</dbReference>
<keyword evidence="6 11" id="KW-1133">Transmembrane helix</keyword>
<keyword evidence="13" id="KW-1185">Reference proteome</keyword>
<evidence type="ECO:0000313" key="13">
    <source>
        <dbReference type="Proteomes" id="UP001107558"/>
    </source>
</evidence>
<comment type="function">
    <text evidence="9">Essential component of the signal peptidase complex (SPC) which catalyzes the cleavage of N-terminal signal sequences from nascent proteins as they are translocated into the lumen of the endoplasmic reticulum. Essential for the SPC catalytic activity, possibly by stabilizing and positioning the active center of the complex close to the lumenal surface.</text>
</comment>
<evidence type="ECO:0000256" key="1">
    <source>
        <dbReference type="ARBA" id="ARBA00004648"/>
    </source>
</evidence>
<keyword evidence="3 11" id="KW-0812">Transmembrane</keyword>
<keyword evidence="4 10" id="KW-0256">Endoplasmic reticulum</keyword>